<name>A0A9D4ZMM8_ADICA</name>
<evidence type="ECO:0000313" key="2">
    <source>
        <dbReference type="EMBL" id="KAI5078340.1"/>
    </source>
</evidence>
<dbReference type="InterPro" id="IPR027417">
    <property type="entry name" value="P-loop_NTPase"/>
</dbReference>
<sequence>MPNEPGPSLFLVVCSIISNQNTGTTPATCKTREDLLAELKYWLRYISSSTRQNSPSGKPSAIFIFTHLDKLETHQQEAMMARAKDLTDEVQRDFNLIADKQDTMFFLDSRNNNDVSKVVTTILSESERIRSSCEDIHKMCDDAKKLIAEQLRRYPDEAWVPQSTLELLIDEKVVMGPVTRTMTTSKAIKDITKVGYSRKPHKFRRA</sequence>
<evidence type="ECO:0000313" key="3">
    <source>
        <dbReference type="Proteomes" id="UP000886520"/>
    </source>
</evidence>
<dbReference type="Proteomes" id="UP000886520">
    <property type="component" value="Chromosome 6"/>
</dbReference>
<protein>
    <submittedName>
        <fullName evidence="2">Uncharacterized protein</fullName>
    </submittedName>
</protein>
<accession>A0A9D4ZMM8</accession>
<dbReference type="OrthoDB" id="537968at2759"/>
<dbReference type="PANTHER" id="PTHR47679:SF1">
    <property type="entry name" value="PROTEIN TORNADO 1"/>
    <property type="match status" value="1"/>
</dbReference>
<proteinExistence type="predicted"/>
<comment type="caution">
    <text evidence="2">The sequence shown here is derived from an EMBL/GenBank/DDBJ whole genome shotgun (WGS) entry which is preliminary data.</text>
</comment>
<keyword evidence="1" id="KW-0934">Plastid</keyword>
<organism evidence="2 3">
    <name type="scientific">Adiantum capillus-veneris</name>
    <name type="common">Maidenhair fern</name>
    <dbReference type="NCBI Taxonomy" id="13818"/>
    <lineage>
        <taxon>Eukaryota</taxon>
        <taxon>Viridiplantae</taxon>
        <taxon>Streptophyta</taxon>
        <taxon>Embryophyta</taxon>
        <taxon>Tracheophyta</taxon>
        <taxon>Polypodiopsida</taxon>
        <taxon>Polypodiidae</taxon>
        <taxon>Polypodiales</taxon>
        <taxon>Pteridineae</taxon>
        <taxon>Pteridaceae</taxon>
        <taxon>Vittarioideae</taxon>
        <taxon>Adiantum</taxon>
    </lineage>
</organism>
<dbReference type="PANTHER" id="PTHR47679">
    <property type="entry name" value="PROTEIN TORNADO 1"/>
    <property type="match status" value="1"/>
</dbReference>
<dbReference type="EMBL" id="JABFUD020000006">
    <property type="protein sequence ID" value="KAI5078340.1"/>
    <property type="molecule type" value="Genomic_DNA"/>
</dbReference>
<gene>
    <name evidence="2" type="ORF">GOP47_0006011</name>
</gene>
<reference evidence="2" key="1">
    <citation type="submission" date="2021-01" db="EMBL/GenBank/DDBJ databases">
        <title>Adiantum capillus-veneris genome.</title>
        <authorList>
            <person name="Fang Y."/>
            <person name="Liao Q."/>
        </authorList>
    </citation>
    <scope>NUCLEOTIDE SEQUENCE</scope>
    <source>
        <strain evidence="2">H3</strain>
        <tissue evidence="2">Leaf</tissue>
    </source>
</reference>
<evidence type="ECO:0000256" key="1">
    <source>
        <dbReference type="ARBA" id="ARBA00022528"/>
    </source>
</evidence>
<dbReference type="Gene3D" id="3.40.50.300">
    <property type="entry name" value="P-loop containing nucleotide triphosphate hydrolases"/>
    <property type="match status" value="1"/>
</dbReference>
<keyword evidence="3" id="KW-1185">Reference proteome</keyword>
<dbReference type="AlphaFoldDB" id="A0A9D4ZMM8"/>
<keyword evidence="1" id="KW-0150">Chloroplast</keyword>